<dbReference type="EMBL" id="WKMO01000003">
    <property type="protein sequence ID" value="MSB72635.1"/>
    <property type="molecule type" value="Genomic_DNA"/>
</dbReference>
<gene>
    <name evidence="1" type="ORF">GKD70_04910</name>
</gene>
<organism evidence="1 2">
    <name type="scientific">Parabacteroides distasonis</name>
    <dbReference type="NCBI Taxonomy" id="823"/>
    <lineage>
        <taxon>Bacteria</taxon>
        <taxon>Pseudomonadati</taxon>
        <taxon>Bacteroidota</taxon>
        <taxon>Bacteroidia</taxon>
        <taxon>Bacteroidales</taxon>
        <taxon>Tannerellaceae</taxon>
        <taxon>Parabacteroides</taxon>
    </lineage>
</organism>
<dbReference type="Proteomes" id="UP000441609">
    <property type="component" value="Unassembled WGS sequence"/>
</dbReference>
<proteinExistence type="predicted"/>
<dbReference type="RefSeq" id="WP_147348332.1">
    <property type="nucleotide sequence ID" value="NZ_QRYZ01000003.1"/>
</dbReference>
<name>A0A9Q4MNV7_PARDI</name>
<evidence type="ECO:0000313" key="1">
    <source>
        <dbReference type="EMBL" id="MSB72635.1"/>
    </source>
</evidence>
<reference evidence="1 2" key="1">
    <citation type="journal article" date="2019" name="Nat. Med.">
        <title>A library of human gut bacterial isolates paired with longitudinal multiomics data enables mechanistic microbiome research.</title>
        <authorList>
            <person name="Poyet M."/>
            <person name="Groussin M."/>
            <person name="Gibbons S.M."/>
            <person name="Avila-Pacheco J."/>
            <person name="Jiang X."/>
            <person name="Kearney S.M."/>
            <person name="Perrotta A.R."/>
            <person name="Berdy B."/>
            <person name="Zhao S."/>
            <person name="Lieberman T.D."/>
            <person name="Swanson P.K."/>
            <person name="Smith M."/>
            <person name="Roesemann S."/>
            <person name="Alexander J.E."/>
            <person name="Rich S.A."/>
            <person name="Livny J."/>
            <person name="Vlamakis H."/>
            <person name="Clish C."/>
            <person name="Bullock K."/>
            <person name="Deik A."/>
            <person name="Scott J."/>
            <person name="Pierce K.A."/>
            <person name="Xavier R.J."/>
            <person name="Alm E.J."/>
        </authorList>
    </citation>
    <scope>NUCLEOTIDE SEQUENCE [LARGE SCALE GENOMIC DNA]</scope>
    <source>
        <strain evidence="1 2">BIOML-A20</strain>
    </source>
</reference>
<evidence type="ECO:0000313" key="2">
    <source>
        <dbReference type="Proteomes" id="UP000441609"/>
    </source>
</evidence>
<dbReference type="AlphaFoldDB" id="A0A9Q4MNV7"/>
<sequence length="147" mass="17438">MTEIVQIPEQDNIETLLRYFLKHRKDRVLFQYTQNYQLFNSDHDSGKEFPISFYSSKTPSAPRKIAFTQVNRISHAREATFSRVKRLRAVQNHFYFGRNGFSALKNDFYPGKTRLARRRAVFTREERAIMDLNTYLAARLNLKKTIP</sequence>
<accession>A0A9Q4MNV7</accession>
<comment type="caution">
    <text evidence="1">The sequence shown here is derived from an EMBL/GenBank/DDBJ whole genome shotgun (WGS) entry which is preliminary data.</text>
</comment>
<protein>
    <submittedName>
        <fullName evidence="1">Uncharacterized protein</fullName>
    </submittedName>
</protein>